<gene>
    <name evidence="1" type="ORF">HZS61_007459</name>
</gene>
<dbReference type="Proteomes" id="UP000593570">
    <property type="component" value="Unassembled WGS sequence"/>
</dbReference>
<dbReference type="EMBL" id="JACDXP010000018">
    <property type="protein sequence ID" value="KAF6513201.1"/>
    <property type="molecule type" value="Genomic_DNA"/>
</dbReference>
<dbReference type="InterPro" id="IPR015421">
    <property type="entry name" value="PyrdxlP-dep_Trfase_major"/>
</dbReference>
<reference evidence="1 2" key="1">
    <citation type="journal article" date="2020" name="bioRxiv">
        <title>A chromosome-scale genome assembly for the Fusarium oxysporum strain Fo5176 to establish a model Arabidopsis-fungal pathosystem.</title>
        <authorList>
            <person name="Fokkens L."/>
            <person name="Guo L."/>
            <person name="Dora S."/>
            <person name="Wang B."/>
            <person name="Ye K."/>
            <person name="Sanchez-Rodriguez C."/>
            <person name="Croll D."/>
        </authorList>
    </citation>
    <scope>NUCLEOTIDE SEQUENCE [LARGE SCALE GENOMIC DNA]</scope>
    <source>
        <strain evidence="1 2">Fo5176</strain>
    </source>
</reference>
<accession>A0A8H6G930</accession>
<evidence type="ECO:0000313" key="2">
    <source>
        <dbReference type="Proteomes" id="UP000593570"/>
    </source>
</evidence>
<sequence>MTLSKRAQATGEKAKGALLWEIMPNIWDPKSNPDGYVSLGVAENSLMHDELSKHIHDYFALSHAAFTYGDGMTGSKRVRY</sequence>
<dbReference type="Gene3D" id="3.90.1150.10">
    <property type="entry name" value="Aspartate Aminotransferase, domain 1"/>
    <property type="match status" value="1"/>
</dbReference>
<comment type="caution">
    <text evidence="1">The sequence shown here is derived from an EMBL/GenBank/DDBJ whole genome shotgun (WGS) entry which is preliminary data.</text>
</comment>
<organism evidence="1 2">
    <name type="scientific">Fusarium oxysporum f. sp. conglutinans</name>
    <dbReference type="NCBI Taxonomy" id="100902"/>
    <lineage>
        <taxon>Eukaryota</taxon>
        <taxon>Fungi</taxon>
        <taxon>Dikarya</taxon>
        <taxon>Ascomycota</taxon>
        <taxon>Pezizomycotina</taxon>
        <taxon>Sordariomycetes</taxon>
        <taxon>Hypocreomycetidae</taxon>
        <taxon>Hypocreales</taxon>
        <taxon>Nectriaceae</taxon>
        <taxon>Fusarium</taxon>
        <taxon>Fusarium oxysporum species complex</taxon>
    </lineage>
</organism>
<protein>
    <submittedName>
        <fullName evidence="1">Uncharacterized protein</fullName>
    </submittedName>
</protein>
<dbReference type="Gene3D" id="3.40.640.10">
    <property type="entry name" value="Type I PLP-dependent aspartate aminotransferase-like (Major domain)"/>
    <property type="match status" value="1"/>
</dbReference>
<name>A0A8H6G930_FUSOX</name>
<proteinExistence type="predicted"/>
<dbReference type="InterPro" id="IPR015422">
    <property type="entry name" value="PyrdxlP-dep_Trfase_small"/>
</dbReference>
<evidence type="ECO:0000313" key="1">
    <source>
        <dbReference type="EMBL" id="KAF6513201.1"/>
    </source>
</evidence>
<dbReference type="AlphaFoldDB" id="A0A8H6G930"/>